<evidence type="ECO:0000313" key="3">
    <source>
        <dbReference type="Proteomes" id="UP000282028"/>
    </source>
</evidence>
<proteinExistence type="predicted"/>
<organism evidence="2 3">
    <name type="scientific">Brevibacillus invocatus</name>
    <dbReference type="NCBI Taxonomy" id="173959"/>
    <lineage>
        <taxon>Bacteria</taxon>
        <taxon>Bacillati</taxon>
        <taxon>Bacillota</taxon>
        <taxon>Bacilli</taxon>
        <taxon>Bacillales</taxon>
        <taxon>Paenibacillaceae</taxon>
        <taxon>Brevibacillus</taxon>
    </lineage>
</organism>
<keyword evidence="3" id="KW-1185">Reference proteome</keyword>
<reference evidence="2 3" key="1">
    <citation type="submission" date="2018-10" db="EMBL/GenBank/DDBJ databases">
        <title>Phylogenomics of Brevibacillus.</title>
        <authorList>
            <person name="Dunlap C."/>
        </authorList>
    </citation>
    <scope>NUCLEOTIDE SEQUENCE [LARGE SCALE GENOMIC DNA]</scope>
    <source>
        <strain evidence="2 3">JCM 12215</strain>
    </source>
</reference>
<feature type="transmembrane region" description="Helical" evidence="1">
    <location>
        <begin position="109"/>
        <end position="130"/>
    </location>
</feature>
<dbReference type="EMBL" id="RHHR01000044">
    <property type="protein sequence ID" value="RNB68454.1"/>
    <property type="molecule type" value="Genomic_DNA"/>
</dbReference>
<dbReference type="Proteomes" id="UP000282028">
    <property type="component" value="Unassembled WGS sequence"/>
</dbReference>
<evidence type="ECO:0000313" key="2">
    <source>
        <dbReference type="EMBL" id="RNB68454.1"/>
    </source>
</evidence>
<feature type="transmembrane region" description="Helical" evidence="1">
    <location>
        <begin position="85"/>
        <end position="102"/>
    </location>
</feature>
<dbReference type="AlphaFoldDB" id="A0A3M8BYP1"/>
<gene>
    <name evidence="2" type="ORF">EDM52_20225</name>
</gene>
<evidence type="ECO:0000256" key="1">
    <source>
        <dbReference type="SAM" id="Phobius"/>
    </source>
</evidence>
<dbReference type="RefSeq" id="WP_122910754.1">
    <property type="nucleotide sequence ID" value="NZ_CBCSBE010000014.1"/>
</dbReference>
<name>A0A3M8BYP1_9BACL</name>
<feature type="transmembrane region" description="Helical" evidence="1">
    <location>
        <begin position="51"/>
        <end position="79"/>
    </location>
</feature>
<keyword evidence="1" id="KW-1133">Transmembrane helix</keyword>
<protein>
    <submittedName>
        <fullName evidence="2">HXXEE domain-containing protein</fullName>
    </submittedName>
</protein>
<accession>A0A3M8BYP1</accession>
<comment type="caution">
    <text evidence="2">The sequence shown here is derived from an EMBL/GenBank/DDBJ whole genome shotgun (WGS) entry which is preliminary data.</text>
</comment>
<keyword evidence="1" id="KW-0472">Membrane</keyword>
<dbReference type="Pfam" id="PF13787">
    <property type="entry name" value="HXXEE"/>
    <property type="match status" value="1"/>
</dbReference>
<keyword evidence="1" id="KW-0812">Transmembrane</keyword>
<dbReference type="OrthoDB" id="5195477at2"/>
<sequence length="177" mass="20024">MDLVNVIWMFLVVFMLHDLEEIIVVENWLTRHRKQLIRKLPVALEKHFKPLLFMTTAQFAVAVTGIFIILSAAVLLTAATWSKGTYLPFFLVCLHVMFLHVFTHIGQTILLRAYTPGVVTAVALILPYGLYTYARLLEEGVITWSLMVSTLPFVLLIVPVLHLVLSLGQKASKPIKL</sequence>
<dbReference type="InterPro" id="IPR025671">
    <property type="entry name" value="HXXEE"/>
</dbReference>
<feature type="transmembrane region" description="Helical" evidence="1">
    <location>
        <begin position="142"/>
        <end position="167"/>
    </location>
</feature>